<reference evidence="6 7" key="1">
    <citation type="submission" date="2015-01" db="EMBL/GenBank/DDBJ databases">
        <title>Draft genome of the acidophilic iron oxidizer Ferrimicrobium acidiphilum strain T23.</title>
        <authorList>
            <person name="Poehlein A."/>
            <person name="Eisen S."/>
            <person name="Schloemann M."/>
            <person name="Johnson B.D."/>
            <person name="Daniel R."/>
            <person name="Muehling M."/>
        </authorList>
    </citation>
    <scope>NUCLEOTIDE SEQUENCE [LARGE SCALE GENOMIC DNA]</scope>
    <source>
        <strain evidence="6 7">T23</strain>
    </source>
</reference>
<dbReference type="Pfam" id="PF00496">
    <property type="entry name" value="SBP_bac_5"/>
    <property type="match status" value="1"/>
</dbReference>
<protein>
    <submittedName>
        <fullName evidence="6">Oligopeptide-binding protein AppA</fullName>
    </submittedName>
</protein>
<dbReference type="InterPro" id="IPR000914">
    <property type="entry name" value="SBP_5_dom"/>
</dbReference>
<dbReference type="STRING" id="1121877.FEAC_29030"/>
<name>A0A0D8FSY8_9ACTN</name>
<dbReference type="SUPFAM" id="SSF53850">
    <property type="entry name" value="Periplasmic binding protein-like II"/>
    <property type="match status" value="1"/>
</dbReference>
<dbReference type="GO" id="GO:0015833">
    <property type="term" value="P:peptide transport"/>
    <property type="evidence" value="ECO:0007669"/>
    <property type="project" value="TreeGrafter"/>
</dbReference>
<keyword evidence="3 4" id="KW-0732">Signal</keyword>
<dbReference type="Gene3D" id="3.40.190.10">
    <property type="entry name" value="Periplasmic binding protein-like II"/>
    <property type="match status" value="1"/>
</dbReference>
<evidence type="ECO:0000256" key="2">
    <source>
        <dbReference type="ARBA" id="ARBA00005695"/>
    </source>
</evidence>
<dbReference type="AlphaFoldDB" id="A0A0D8FSY8"/>
<feature type="chain" id="PRO_5039187699" evidence="4">
    <location>
        <begin position="35"/>
        <end position="564"/>
    </location>
</feature>
<dbReference type="CDD" id="cd08509">
    <property type="entry name" value="PBP2_TmCBP_oligosaccharides_like"/>
    <property type="match status" value="1"/>
</dbReference>
<evidence type="ECO:0000313" key="7">
    <source>
        <dbReference type="Proteomes" id="UP000032336"/>
    </source>
</evidence>
<dbReference type="Gene3D" id="3.10.105.10">
    <property type="entry name" value="Dipeptide-binding Protein, Domain 3"/>
    <property type="match status" value="1"/>
</dbReference>
<evidence type="ECO:0000256" key="1">
    <source>
        <dbReference type="ARBA" id="ARBA00004193"/>
    </source>
</evidence>
<dbReference type="GO" id="GO:0042597">
    <property type="term" value="C:periplasmic space"/>
    <property type="evidence" value="ECO:0007669"/>
    <property type="project" value="UniProtKB-ARBA"/>
</dbReference>
<feature type="signal peptide" evidence="4">
    <location>
        <begin position="1"/>
        <end position="34"/>
    </location>
</feature>
<evidence type="ECO:0000256" key="4">
    <source>
        <dbReference type="SAM" id="SignalP"/>
    </source>
</evidence>
<organism evidence="6 7">
    <name type="scientific">Ferrimicrobium acidiphilum DSM 19497</name>
    <dbReference type="NCBI Taxonomy" id="1121877"/>
    <lineage>
        <taxon>Bacteria</taxon>
        <taxon>Bacillati</taxon>
        <taxon>Actinomycetota</taxon>
        <taxon>Acidimicrobiia</taxon>
        <taxon>Acidimicrobiales</taxon>
        <taxon>Acidimicrobiaceae</taxon>
        <taxon>Ferrimicrobium</taxon>
    </lineage>
</organism>
<dbReference type="EMBL" id="JXUW01000046">
    <property type="protein sequence ID" value="KJE75367.1"/>
    <property type="molecule type" value="Genomic_DNA"/>
</dbReference>
<proteinExistence type="inferred from homology"/>
<dbReference type="InterPro" id="IPR030678">
    <property type="entry name" value="Peptide/Ni-bd"/>
</dbReference>
<dbReference type="Proteomes" id="UP000032336">
    <property type="component" value="Unassembled WGS sequence"/>
</dbReference>
<evidence type="ECO:0000259" key="5">
    <source>
        <dbReference type="Pfam" id="PF00496"/>
    </source>
</evidence>
<evidence type="ECO:0000256" key="3">
    <source>
        <dbReference type="ARBA" id="ARBA00022729"/>
    </source>
</evidence>
<dbReference type="InterPro" id="IPR039424">
    <property type="entry name" value="SBP_5"/>
</dbReference>
<dbReference type="PANTHER" id="PTHR30290">
    <property type="entry name" value="PERIPLASMIC BINDING COMPONENT OF ABC TRANSPORTER"/>
    <property type="match status" value="1"/>
</dbReference>
<dbReference type="GO" id="GO:0043190">
    <property type="term" value="C:ATP-binding cassette (ABC) transporter complex"/>
    <property type="evidence" value="ECO:0007669"/>
    <property type="project" value="InterPro"/>
</dbReference>
<dbReference type="RefSeq" id="WP_035391679.1">
    <property type="nucleotide sequence ID" value="NZ_JQKF01000054.1"/>
</dbReference>
<dbReference type="PATRIC" id="fig|1121877.4.peg.3275"/>
<dbReference type="eggNOG" id="COG0747">
    <property type="taxonomic scope" value="Bacteria"/>
</dbReference>
<dbReference type="PROSITE" id="PS01040">
    <property type="entry name" value="SBP_BACTERIAL_5"/>
    <property type="match status" value="1"/>
</dbReference>
<dbReference type="PIRSF" id="PIRSF002741">
    <property type="entry name" value="MppA"/>
    <property type="match status" value="1"/>
</dbReference>
<comment type="subcellular location">
    <subcellularLocation>
        <location evidence="1">Cell membrane</location>
        <topology evidence="1">Lipid-anchor</topology>
    </subcellularLocation>
</comment>
<comment type="caution">
    <text evidence="6">The sequence shown here is derived from an EMBL/GenBank/DDBJ whole genome shotgun (WGS) entry which is preliminary data.</text>
</comment>
<dbReference type="InterPro" id="IPR023765">
    <property type="entry name" value="SBP_5_CS"/>
</dbReference>
<keyword evidence="7" id="KW-1185">Reference proteome</keyword>
<feature type="domain" description="Solute-binding protein family 5" evidence="5">
    <location>
        <begin position="96"/>
        <end position="462"/>
    </location>
</feature>
<comment type="similarity">
    <text evidence="2">Belongs to the bacterial solute-binding protein 5 family.</text>
</comment>
<dbReference type="Gene3D" id="3.90.76.10">
    <property type="entry name" value="Dipeptide-binding Protein, Domain 1"/>
    <property type="match status" value="1"/>
</dbReference>
<evidence type="ECO:0000313" key="6">
    <source>
        <dbReference type="EMBL" id="KJE75367.1"/>
    </source>
</evidence>
<dbReference type="GeneID" id="78373868"/>
<accession>A0A0D8FSY8</accession>
<dbReference type="GO" id="GO:1904680">
    <property type="term" value="F:peptide transmembrane transporter activity"/>
    <property type="evidence" value="ECO:0007669"/>
    <property type="project" value="TreeGrafter"/>
</dbReference>
<sequence>MYHKTYKKGTGQQSRLALLGKLGLMTGVVTLSLAACGSTNSSASTSTKATPASTQLTIEGNTAPATVNNLNPYNGQFGVDLMYNSLMLVDPINGTMSPELATSFKAVNSTTLEFTLRKGVKWSNGTPFTPADVVFTFDMLKKYPALDGGGVWNQLSSVTASGDTIIFKLSVPDVPLNLSLASVPIVSQAVWSKVANPATYTATSPVVTGPYTFGSFAPTKTVFKKNPLSFEASDVKPQTVAFLVGSASQSTNELLVANDTYDFSFNYFPDVQRTFVARNPKYNKYWFPAGGVVGLFMNLTSAPFNNPNFRRGISYAINRNTVENKALFGVEQVAPQTGLVLPGQQSWADPAIPNHGMITQNDQTALKYFKLAGYSQKNGKLVNSAGQQVSFSITVPNNYSDWVAAAQEISSELGKVGMNVTLNEPTAAVYTTNTQSGLFQAAMGSFGGSGNAYSTFNPLLNSSFAAPIKSIAVSNWGRFKSAAVDRELAKLAAATTNSAMIKATYPLQEVMYTQAPVIDLYYGGMWGLYSTKHWVGWPSAKNPYTLPATWDDDLLAILMHVRPA</sequence>
<gene>
    <name evidence="6" type="primary">appA2</name>
    <name evidence="6" type="ORF">FEAC_29030</name>
</gene>